<proteinExistence type="predicted"/>
<comment type="caution">
    <text evidence="1">The sequence shown here is derived from an EMBL/GenBank/DDBJ whole genome shotgun (WGS) entry which is preliminary data.</text>
</comment>
<dbReference type="Proteomes" id="UP000324222">
    <property type="component" value="Unassembled WGS sequence"/>
</dbReference>
<reference evidence="1 2" key="1">
    <citation type="submission" date="2019-05" db="EMBL/GenBank/DDBJ databases">
        <title>Another draft genome of Portunus trituberculatus and its Hox gene families provides insights of decapod evolution.</title>
        <authorList>
            <person name="Jeong J.-H."/>
            <person name="Song I."/>
            <person name="Kim S."/>
            <person name="Choi T."/>
            <person name="Kim D."/>
            <person name="Ryu S."/>
            <person name="Kim W."/>
        </authorList>
    </citation>
    <scope>NUCLEOTIDE SEQUENCE [LARGE SCALE GENOMIC DNA]</scope>
    <source>
        <tissue evidence="1">Muscle</tissue>
    </source>
</reference>
<keyword evidence="2" id="KW-1185">Reference proteome</keyword>
<evidence type="ECO:0000313" key="1">
    <source>
        <dbReference type="EMBL" id="MPC42867.1"/>
    </source>
</evidence>
<dbReference type="EMBL" id="VSRR010005598">
    <property type="protein sequence ID" value="MPC42867.1"/>
    <property type="molecule type" value="Genomic_DNA"/>
</dbReference>
<sequence>MSTEGVGGFYNINADDYFIRIVNIWNFLPSIVIDCERITAIKNRLRNYLDSNPQLRCYPMS</sequence>
<gene>
    <name evidence="1" type="ORF">E2C01_036498</name>
</gene>
<dbReference type="AlphaFoldDB" id="A0A5B7FBC4"/>
<protein>
    <submittedName>
        <fullName evidence="1">Uncharacterized protein</fullName>
    </submittedName>
</protein>
<organism evidence="1 2">
    <name type="scientific">Portunus trituberculatus</name>
    <name type="common">Swimming crab</name>
    <name type="synonym">Neptunus trituberculatus</name>
    <dbReference type="NCBI Taxonomy" id="210409"/>
    <lineage>
        <taxon>Eukaryota</taxon>
        <taxon>Metazoa</taxon>
        <taxon>Ecdysozoa</taxon>
        <taxon>Arthropoda</taxon>
        <taxon>Crustacea</taxon>
        <taxon>Multicrustacea</taxon>
        <taxon>Malacostraca</taxon>
        <taxon>Eumalacostraca</taxon>
        <taxon>Eucarida</taxon>
        <taxon>Decapoda</taxon>
        <taxon>Pleocyemata</taxon>
        <taxon>Brachyura</taxon>
        <taxon>Eubrachyura</taxon>
        <taxon>Portunoidea</taxon>
        <taxon>Portunidae</taxon>
        <taxon>Portuninae</taxon>
        <taxon>Portunus</taxon>
    </lineage>
</organism>
<accession>A0A5B7FBC4</accession>
<name>A0A5B7FBC4_PORTR</name>
<evidence type="ECO:0000313" key="2">
    <source>
        <dbReference type="Proteomes" id="UP000324222"/>
    </source>
</evidence>